<geneLocation type="plasmid" evidence="1 2">
    <name>pTHECO01</name>
</geneLocation>
<evidence type="ECO:0000313" key="2">
    <source>
        <dbReference type="Proteomes" id="UP000010795"/>
    </source>
</evidence>
<dbReference type="AlphaFoldDB" id="L0EI89"/>
<dbReference type="eggNOG" id="ENOG50331CZ">
    <property type="taxonomic scope" value="Bacteria"/>
</dbReference>
<dbReference type="Proteomes" id="UP000010795">
    <property type="component" value="Plasmid pTHECO01"/>
</dbReference>
<proteinExistence type="predicted"/>
<organism evidence="1 2">
    <name type="scientific">Thermobacillus composti (strain DSM 18247 / JCM 13945 / KWC4)</name>
    <dbReference type="NCBI Taxonomy" id="717605"/>
    <lineage>
        <taxon>Bacteria</taxon>
        <taxon>Bacillati</taxon>
        <taxon>Bacillota</taxon>
        <taxon>Bacilli</taxon>
        <taxon>Bacillales</taxon>
        <taxon>Paenibacillaceae</taxon>
        <taxon>Thermobacillus</taxon>
    </lineage>
</organism>
<accession>L0EI89</accession>
<dbReference type="EMBL" id="CP003256">
    <property type="protein sequence ID" value="AGA59978.1"/>
    <property type="molecule type" value="Genomic_DNA"/>
</dbReference>
<keyword evidence="2" id="KW-1185">Reference proteome</keyword>
<evidence type="ECO:0008006" key="3">
    <source>
        <dbReference type="Google" id="ProtNLM"/>
    </source>
</evidence>
<sequence>MIFGVHQFLWHPYTVYRAWKSLYGRPNWREFICIIIHDWGYWNSPNMDGPEGRRHPETGARIARWLLGQEYGDLVLYHSRHYARQLGIPPSKLCWADKLSVIYEPKWFYLLRAKLSGEIHEYRINGKHEFGLDRSHSEWFDWLQGELVKLAEAKRGDAIPYQFERG</sequence>
<keyword evidence="1" id="KW-0614">Plasmid</keyword>
<gene>
    <name evidence="1" type="ordered locus">Theco_3974</name>
</gene>
<evidence type="ECO:0000313" key="1">
    <source>
        <dbReference type="EMBL" id="AGA59978.1"/>
    </source>
</evidence>
<dbReference type="KEGG" id="tco:Theco_3974"/>
<protein>
    <recommendedName>
        <fullName evidence="3">HD domain-containing protein</fullName>
    </recommendedName>
</protein>
<dbReference type="HOGENOM" id="CLU_1601908_0_0_9"/>
<reference evidence="2" key="1">
    <citation type="submission" date="2012-01" db="EMBL/GenBank/DDBJ databases">
        <title>Complete sequence of plasmid of Thermobacillus composti KWC4.</title>
        <authorList>
            <person name="Lucas S."/>
            <person name="Han J."/>
            <person name="Lapidus A."/>
            <person name="Cheng J.-F."/>
            <person name="Goodwin L."/>
            <person name="Pitluck S."/>
            <person name="Peters L."/>
            <person name="Ovchinnikova G."/>
            <person name="Teshima H."/>
            <person name="Detter J.C."/>
            <person name="Han C."/>
            <person name="Tapia R."/>
            <person name="Land M."/>
            <person name="Hauser L."/>
            <person name="Kyrpides N."/>
            <person name="Ivanova N."/>
            <person name="Pagani I."/>
            <person name="Anderson I."/>
            <person name="Woyke T."/>
        </authorList>
    </citation>
    <scope>NUCLEOTIDE SEQUENCE [LARGE SCALE GENOMIC DNA]</scope>
    <source>
        <strain evidence="2">DSM 18247 / JCM 13945 / KWC4</strain>
        <plasmid evidence="2">Plasmid pTHECO01</plasmid>
    </source>
</reference>
<name>L0EI89_THECK</name>